<dbReference type="AlphaFoldDB" id="A0A2R7UA13"/>
<name>A0A2R7UA13_PSEDL</name>
<dbReference type="EMBL" id="QANO01000201">
    <property type="protein sequence ID" value="PTU48997.1"/>
    <property type="molecule type" value="Genomic_DNA"/>
</dbReference>
<evidence type="ECO:0000313" key="1">
    <source>
        <dbReference type="EMBL" id="PTU48997.1"/>
    </source>
</evidence>
<dbReference type="Proteomes" id="UP000244874">
    <property type="component" value="Unassembled WGS sequence"/>
</dbReference>
<reference evidence="1 2" key="1">
    <citation type="submission" date="2018-04" db="EMBL/GenBank/DDBJ databases">
        <authorList>
            <person name="Go L.Y."/>
            <person name="Mitchell J.A."/>
        </authorList>
    </citation>
    <scope>NUCLEOTIDE SEQUENCE [LARGE SCALE GENOMIC DNA]</scope>
    <source>
        <strain evidence="1 2">KCJK7865</strain>
    </source>
</reference>
<sequence>MAGGIPQGAWYPYCLTGPYRRQASSHRFSEGFKTCEVAVGAGLPAMRPVQATQLNSTRLNPPAQPSH</sequence>
<proteinExistence type="predicted"/>
<comment type="caution">
    <text evidence="1">The sequence shown here is derived from an EMBL/GenBank/DDBJ whole genome shotgun (WGS) entry which is preliminary data.</text>
</comment>
<protein>
    <submittedName>
        <fullName evidence="1">Uncharacterized protein</fullName>
    </submittedName>
</protein>
<gene>
    <name evidence="1" type="ORF">DBB42_27795</name>
</gene>
<organism evidence="1 2">
    <name type="scientific">Pseudomonas plecoglossicida</name>
    <dbReference type="NCBI Taxonomy" id="70775"/>
    <lineage>
        <taxon>Bacteria</taxon>
        <taxon>Pseudomonadati</taxon>
        <taxon>Pseudomonadota</taxon>
        <taxon>Gammaproteobacteria</taxon>
        <taxon>Pseudomonadales</taxon>
        <taxon>Pseudomonadaceae</taxon>
        <taxon>Pseudomonas</taxon>
    </lineage>
</organism>
<evidence type="ECO:0000313" key="2">
    <source>
        <dbReference type="Proteomes" id="UP000244874"/>
    </source>
</evidence>
<accession>A0A2R7UA13</accession>